<feature type="binding site" evidence="6">
    <location>
        <position position="296"/>
    </location>
    <ligand>
        <name>substrate</name>
    </ligand>
</feature>
<dbReference type="PROSITE" id="PS00483">
    <property type="entry name" value="DIHYDROOROTASE_2"/>
    <property type="match status" value="1"/>
</dbReference>
<feature type="binding site" evidence="6">
    <location>
        <position position="170"/>
    </location>
    <ligand>
        <name>Zn(2+)</name>
        <dbReference type="ChEBI" id="CHEBI:29105"/>
        <label>2</label>
    </ligand>
</feature>
<evidence type="ECO:0000256" key="6">
    <source>
        <dbReference type="HAMAP-Rule" id="MF_00220"/>
    </source>
</evidence>
<comment type="cofactor">
    <cofactor evidence="6">
        <name>Zn(2+)</name>
        <dbReference type="ChEBI" id="CHEBI:29105"/>
    </cofactor>
    <text evidence="6">Binds 2 Zn(2+) ions per subunit.</text>
</comment>
<dbReference type="Gene3D" id="3.20.20.140">
    <property type="entry name" value="Metal-dependent hydrolases"/>
    <property type="match status" value="1"/>
</dbReference>
<reference evidence="11" key="2">
    <citation type="submission" date="2017-05" db="EMBL/GenBank/DDBJ databases">
        <title>Improved OligoMM genomes.</title>
        <authorList>
            <person name="Garzetti D."/>
        </authorList>
    </citation>
    <scope>NUCLEOTIDE SEQUENCE [LARGE SCALE GENOMIC DNA]</scope>
    <source>
        <strain evidence="11">KB18</strain>
    </source>
</reference>
<evidence type="ECO:0000313" key="11">
    <source>
        <dbReference type="Proteomes" id="UP000196710"/>
    </source>
</evidence>
<feature type="binding site" evidence="6">
    <location>
        <begin position="81"/>
        <end position="83"/>
    </location>
    <ligand>
        <name>substrate</name>
    </ligand>
</feature>
<dbReference type="PANTHER" id="PTHR43668">
    <property type="entry name" value="ALLANTOINASE"/>
    <property type="match status" value="1"/>
</dbReference>
<dbReference type="HAMAP" id="MF_00220_B">
    <property type="entry name" value="PyrC_classI_B"/>
    <property type="match status" value="1"/>
</dbReference>
<keyword evidence="5 6" id="KW-0665">Pyrimidine biosynthesis</keyword>
<dbReference type="Gene3D" id="2.30.40.10">
    <property type="entry name" value="Urease, subunit C, domain 1"/>
    <property type="match status" value="1"/>
</dbReference>
<evidence type="ECO:0000259" key="8">
    <source>
        <dbReference type="Pfam" id="PF01979"/>
    </source>
</evidence>
<dbReference type="Proteomes" id="UP000196710">
    <property type="component" value="Chromosome"/>
</dbReference>
<feature type="binding site" evidence="6">
    <location>
        <position position="250"/>
    </location>
    <ligand>
        <name>Zn(2+)</name>
        <dbReference type="ChEBI" id="CHEBI:29105"/>
        <label>2</label>
    </ligand>
</feature>
<dbReference type="NCBIfam" id="TIGR00857">
    <property type="entry name" value="pyrC_multi"/>
    <property type="match status" value="1"/>
</dbReference>
<keyword evidence="3 6" id="KW-0479">Metal-binding</keyword>
<comment type="similarity">
    <text evidence="2 6">Belongs to the metallo-dependent hydrolases superfamily. DHOase family. Class I DHOase subfamily.</text>
</comment>
<keyword evidence="6" id="KW-0862">Zinc</keyword>
<dbReference type="InterPro" id="IPR006680">
    <property type="entry name" value="Amidohydro-rel"/>
</dbReference>
<feature type="binding site" evidence="6">
    <location>
        <position position="197"/>
    </location>
    <ligand>
        <name>Zn(2+)</name>
        <dbReference type="ChEBI" id="CHEBI:29105"/>
        <label>2</label>
    </ligand>
</feature>
<dbReference type="EMBL" id="CP065321">
    <property type="protein sequence ID" value="QQR30507.1"/>
    <property type="molecule type" value="Genomic_DNA"/>
</dbReference>
<organism evidence="10 12">
    <name type="scientific">Acutalibacter muris</name>
    <dbReference type="NCBI Taxonomy" id="1796620"/>
    <lineage>
        <taxon>Bacteria</taxon>
        <taxon>Bacillati</taxon>
        <taxon>Bacillota</taxon>
        <taxon>Clostridia</taxon>
        <taxon>Eubacteriales</taxon>
        <taxon>Acutalibacteraceae</taxon>
        <taxon>Acutalibacter</taxon>
    </lineage>
</organism>
<dbReference type="GO" id="GO:0004151">
    <property type="term" value="F:dihydroorotase activity"/>
    <property type="evidence" value="ECO:0007669"/>
    <property type="project" value="UniProtKB-UniRule"/>
</dbReference>
<sequence>MVYRRTDITPGLGPGKERCVGILLKGPRVIDPSQGLDFIGDLLIEGERIAALGEGLDPEGCEVVDCRGLIAAPGFVDMHVHLRDPGQTHKEDVYSACRAAAAGGVTSLLAMPNTTPPMDSPELVADLLERAGRACANVYTAACVTKGMLGRECTDMAALKAAGAVAVSDDGKPVQSSLCLLEGLAKAEKLGLVFTAHCEDLDLAEGGLMNLGPVSERLGVPGIPPAAEDCGVAREIAAAASIGAPVHICHVSTRGSVELIRDAKRRGVRVTAETCPHYLLLTDSALEARDADCRMNPPLGSEEDRQALIRALSDGTLDAISTDHAPHTPEEKADFGKAPNGSIGMETSFAAVWTALRGKLELREVIALMSNNPARILGIPAGTLKPGARADIVLFDPEETWTVDPDKLHGRSKNTPFKGMELTGRVRITYLKGKKVFEL</sequence>
<feature type="binding site" evidence="6">
    <location>
        <position position="323"/>
    </location>
    <ligand>
        <name>Zn(2+)</name>
        <dbReference type="ChEBI" id="CHEBI:29105"/>
        <label>1</label>
    </ligand>
</feature>
<dbReference type="PANTHER" id="PTHR43668:SF2">
    <property type="entry name" value="ALLANTOINASE"/>
    <property type="match status" value="1"/>
</dbReference>
<evidence type="ECO:0000256" key="4">
    <source>
        <dbReference type="ARBA" id="ARBA00022801"/>
    </source>
</evidence>
<feature type="binding site" evidence="6">
    <location>
        <position position="113"/>
    </location>
    <ligand>
        <name>substrate</name>
    </ligand>
</feature>
<reference evidence="9" key="1">
    <citation type="journal article" date="2017" name="Genome Announc.">
        <title>High-Quality Whole-Genome Sequences of the Oligo-Mouse-Microbiota Bacterial Community.</title>
        <authorList>
            <person name="Garzetti D."/>
            <person name="Brugiroux S."/>
            <person name="Bunk B."/>
            <person name="Pukall R."/>
            <person name="McCoy K.D."/>
            <person name="Macpherson A.J."/>
            <person name="Stecher B."/>
        </authorList>
    </citation>
    <scope>NUCLEOTIDE SEQUENCE</scope>
    <source>
        <strain evidence="9">KB18</strain>
    </source>
</reference>
<feature type="binding site" evidence="6">
    <location>
        <position position="79"/>
    </location>
    <ligand>
        <name>Zn(2+)</name>
        <dbReference type="ChEBI" id="CHEBI:29105"/>
        <label>1</label>
    </ligand>
</feature>
<evidence type="ECO:0000313" key="12">
    <source>
        <dbReference type="Proteomes" id="UP000596035"/>
    </source>
</evidence>
<dbReference type="CDD" id="cd01317">
    <property type="entry name" value="DHOase_IIa"/>
    <property type="match status" value="1"/>
</dbReference>
<dbReference type="AlphaFoldDB" id="A0A1Z2XS05"/>
<dbReference type="EMBL" id="CP021422">
    <property type="protein sequence ID" value="ASB41234.1"/>
    <property type="molecule type" value="Genomic_DNA"/>
</dbReference>
<dbReference type="GO" id="GO:0044205">
    <property type="term" value="P:'de novo' UMP biosynthetic process"/>
    <property type="evidence" value="ECO:0007669"/>
    <property type="project" value="UniProtKB-UniRule"/>
</dbReference>
<feature type="active site" evidence="6">
    <location>
        <position position="323"/>
    </location>
</feature>
<dbReference type="InterPro" id="IPR004722">
    <property type="entry name" value="DHOase"/>
</dbReference>
<comment type="pathway">
    <text evidence="6">Pyrimidine metabolism; UMP biosynthesis via de novo pathway; (S)-dihydroorotate from bicarbonate: step 3/3.</text>
</comment>
<dbReference type="SUPFAM" id="SSF51338">
    <property type="entry name" value="Composite domain of metallo-dependent hydrolases"/>
    <property type="match status" value="1"/>
</dbReference>
<evidence type="ECO:0000256" key="3">
    <source>
        <dbReference type="ARBA" id="ARBA00022723"/>
    </source>
</evidence>
<keyword evidence="11" id="KW-1185">Reference proteome</keyword>
<dbReference type="InterPro" id="IPR002195">
    <property type="entry name" value="Dihydroorotase_CS"/>
</dbReference>
<dbReference type="SUPFAM" id="SSF51556">
    <property type="entry name" value="Metallo-dependent hydrolases"/>
    <property type="match status" value="1"/>
</dbReference>
<dbReference type="InterPro" id="IPR032466">
    <property type="entry name" value="Metal_Hydrolase"/>
</dbReference>
<evidence type="ECO:0000313" key="10">
    <source>
        <dbReference type="EMBL" id="QQR30507.1"/>
    </source>
</evidence>
<dbReference type="Pfam" id="PF01979">
    <property type="entry name" value="Amidohydro_1"/>
    <property type="match status" value="1"/>
</dbReference>
<dbReference type="EC" id="3.5.2.3" evidence="6"/>
<dbReference type="PROSITE" id="PS00482">
    <property type="entry name" value="DIHYDROOROTASE_1"/>
    <property type="match status" value="1"/>
</dbReference>
<feature type="compositionally biased region" description="Basic and acidic residues" evidence="7">
    <location>
        <begin position="324"/>
        <end position="335"/>
    </location>
</feature>
<dbReference type="KEGG" id="amur:ADH66_11550"/>
<protein>
    <recommendedName>
        <fullName evidence="6">Dihydroorotase</fullName>
        <shortName evidence="6">DHOase</shortName>
        <ecNumber evidence="6">3.5.2.3</ecNumber>
    </recommendedName>
</protein>
<feature type="binding site" evidence="6">
    <location>
        <position position="327"/>
    </location>
    <ligand>
        <name>substrate</name>
    </ligand>
</feature>
<feature type="region of interest" description="Disordered" evidence="7">
    <location>
        <begin position="321"/>
        <end position="340"/>
    </location>
</feature>
<proteinExistence type="inferred from homology"/>
<keyword evidence="4 6" id="KW-0378">Hydrolase</keyword>
<dbReference type="InterPro" id="IPR050138">
    <property type="entry name" value="DHOase/Allantoinase_Hydrolase"/>
</dbReference>
<reference evidence="10 12" key="3">
    <citation type="submission" date="2020-11" db="EMBL/GenBank/DDBJ databases">
        <title>Closed and high quality bacterial genomes of the OMM12 community.</title>
        <authorList>
            <person name="Marbouty M."/>
            <person name="Lamy-Besnier Q."/>
            <person name="Debarbieux L."/>
            <person name="Koszul R."/>
        </authorList>
    </citation>
    <scope>NUCLEOTIDE SEQUENCE [LARGE SCALE GENOMIC DNA]</scope>
    <source>
        <strain evidence="10 12">KB18</strain>
    </source>
</reference>
<evidence type="ECO:0000313" key="9">
    <source>
        <dbReference type="EMBL" id="ASB41234.1"/>
    </source>
</evidence>
<evidence type="ECO:0000256" key="7">
    <source>
        <dbReference type="SAM" id="MobiDB-lite"/>
    </source>
</evidence>
<comment type="caution">
    <text evidence="6">Lacks conserved residue(s) required for the propagation of feature annotation.</text>
</comment>
<evidence type="ECO:0000256" key="5">
    <source>
        <dbReference type="ARBA" id="ARBA00022975"/>
    </source>
</evidence>
<accession>A0A1Z2XS05</accession>
<gene>
    <name evidence="6" type="primary">pyrC</name>
    <name evidence="9" type="ORF">ADH66_11550</name>
    <name evidence="10" type="ORF">I5Q82_01870</name>
</gene>
<feature type="domain" description="Amidohydrolase-related" evidence="8">
    <location>
        <begin position="71"/>
        <end position="436"/>
    </location>
</feature>
<feature type="binding site" evidence="6">
    <location>
        <position position="170"/>
    </location>
    <ligand>
        <name>Zn(2+)</name>
        <dbReference type="ChEBI" id="CHEBI:29105"/>
        <label>1</label>
    </ligand>
</feature>
<dbReference type="GO" id="GO:0004038">
    <property type="term" value="F:allantoinase activity"/>
    <property type="evidence" value="ECO:0007669"/>
    <property type="project" value="TreeGrafter"/>
</dbReference>
<evidence type="ECO:0000256" key="1">
    <source>
        <dbReference type="ARBA" id="ARBA00002368"/>
    </source>
</evidence>
<comment type="function">
    <text evidence="1 6">Catalyzes the reversible cyclization of carbamoyl aspartate to dihydroorotate.</text>
</comment>
<evidence type="ECO:0000256" key="2">
    <source>
        <dbReference type="ARBA" id="ARBA00010286"/>
    </source>
</evidence>
<dbReference type="Proteomes" id="UP000596035">
    <property type="component" value="Chromosome"/>
</dbReference>
<dbReference type="GO" id="GO:0006145">
    <property type="term" value="P:purine nucleobase catabolic process"/>
    <property type="evidence" value="ECO:0007669"/>
    <property type="project" value="TreeGrafter"/>
</dbReference>
<feature type="binding site" evidence="6">
    <location>
        <position position="81"/>
    </location>
    <ligand>
        <name>Zn(2+)</name>
        <dbReference type="ChEBI" id="CHEBI:29105"/>
        <label>1</label>
    </ligand>
</feature>
<name>A0A1Z2XS05_9FIRM</name>
<dbReference type="GO" id="GO:0005737">
    <property type="term" value="C:cytoplasm"/>
    <property type="evidence" value="ECO:0007669"/>
    <property type="project" value="TreeGrafter"/>
</dbReference>
<comment type="catalytic activity">
    <reaction evidence="6">
        <text>(S)-dihydroorotate + H2O = N-carbamoyl-L-aspartate + H(+)</text>
        <dbReference type="Rhea" id="RHEA:24296"/>
        <dbReference type="ChEBI" id="CHEBI:15377"/>
        <dbReference type="ChEBI" id="CHEBI:15378"/>
        <dbReference type="ChEBI" id="CHEBI:30864"/>
        <dbReference type="ChEBI" id="CHEBI:32814"/>
        <dbReference type="EC" id="3.5.2.3"/>
    </reaction>
</comment>
<dbReference type="InterPro" id="IPR011059">
    <property type="entry name" value="Metal-dep_hydrolase_composite"/>
</dbReference>
<dbReference type="GO" id="GO:0008270">
    <property type="term" value="F:zinc ion binding"/>
    <property type="evidence" value="ECO:0007669"/>
    <property type="project" value="UniProtKB-UniRule"/>
</dbReference>